<feature type="domain" description="N-acetyltransferase" evidence="3">
    <location>
        <begin position="11"/>
        <end position="151"/>
    </location>
</feature>
<organism evidence="4 5">
    <name type="scientific">Variovorax ureilyticus</name>
    <dbReference type="NCBI Taxonomy" id="1836198"/>
    <lineage>
        <taxon>Bacteria</taxon>
        <taxon>Pseudomonadati</taxon>
        <taxon>Pseudomonadota</taxon>
        <taxon>Betaproteobacteria</taxon>
        <taxon>Burkholderiales</taxon>
        <taxon>Comamonadaceae</taxon>
        <taxon>Variovorax</taxon>
    </lineage>
</organism>
<evidence type="ECO:0000256" key="1">
    <source>
        <dbReference type="ARBA" id="ARBA00022679"/>
    </source>
</evidence>
<dbReference type="RefSeq" id="WP_340357921.1">
    <property type="nucleotide sequence ID" value="NZ_JBBKZU010000006.1"/>
</dbReference>
<dbReference type="Proteomes" id="UP001365846">
    <property type="component" value="Unassembled WGS sequence"/>
</dbReference>
<comment type="caution">
    <text evidence="4">The sequence shown here is derived from an EMBL/GenBank/DDBJ whole genome shotgun (WGS) entry which is preliminary data.</text>
</comment>
<dbReference type="InterPro" id="IPR016181">
    <property type="entry name" value="Acyl_CoA_acyltransferase"/>
</dbReference>
<dbReference type="Gene3D" id="3.40.630.30">
    <property type="match status" value="1"/>
</dbReference>
<keyword evidence="1" id="KW-0808">Transferase</keyword>
<dbReference type="EMBL" id="JBBKZU010000006">
    <property type="protein sequence ID" value="MEJ8812676.1"/>
    <property type="molecule type" value="Genomic_DNA"/>
</dbReference>
<dbReference type="InterPro" id="IPR000182">
    <property type="entry name" value="GNAT_dom"/>
</dbReference>
<keyword evidence="5" id="KW-1185">Reference proteome</keyword>
<dbReference type="PANTHER" id="PTHR43877:SF5">
    <property type="entry name" value="BLL8307 PROTEIN"/>
    <property type="match status" value="1"/>
</dbReference>
<protein>
    <submittedName>
        <fullName evidence="4">GNAT family N-acetyltransferase</fullName>
    </submittedName>
</protein>
<proteinExistence type="predicted"/>
<dbReference type="PANTHER" id="PTHR43877">
    <property type="entry name" value="AMINOALKYLPHOSPHONATE N-ACETYLTRANSFERASE-RELATED-RELATED"/>
    <property type="match status" value="1"/>
</dbReference>
<dbReference type="InterPro" id="IPR050832">
    <property type="entry name" value="Bact_Acetyltransf"/>
</dbReference>
<evidence type="ECO:0000313" key="4">
    <source>
        <dbReference type="EMBL" id="MEJ8812676.1"/>
    </source>
</evidence>
<sequence>MEIRQDDLRGPEIRALLEEHLSHMRAVSPPESVHALDLDKLRQPDISFWTVWKGGDLLGCGALRALSSTHGEIKSMRTAEAHRGRGVARAVLNHIVAEAQARGFERLSLETGSMQAFAPAHRLYESFGFTRCEPFGDYAPDPNSLFMTKRL</sequence>
<reference evidence="4 5" key="1">
    <citation type="submission" date="2024-03" db="EMBL/GenBank/DDBJ databases">
        <title>Novel species of the genus Variovorax.</title>
        <authorList>
            <person name="Liu Q."/>
            <person name="Xin Y.-H."/>
        </authorList>
    </citation>
    <scope>NUCLEOTIDE SEQUENCE [LARGE SCALE GENOMIC DNA]</scope>
    <source>
        <strain evidence="4 5">KACC 18899</strain>
    </source>
</reference>
<evidence type="ECO:0000259" key="3">
    <source>
        <dbReference type="PROSITE" id="PS51186"/>
    </source>
</evidence>
<accession>A0ABU8VGF3</accession>
<keyword evidence="2" id="KW-0012">Acyltransferase</keyword>
<dbReference type="PROSITE" id="PS51186">
    <property type="entry name" value="GNAT"/>
    <property type="match status" value="1"/>
</dbReference>
<name>A0ABU8VGF3_9BURK</name>
<dbReference type="CDD" id="cd04301">
    <property type="entry name" value="NAT_SF"/>
    <property type="match status" value="1"/>
</dbReference>
<evidence type="ECO:0000313" key="5">
    <source>
        <dbReference type="Proteomes" id="UP001365846"/>
    </source>
</evidence>
<dbReference type="Pfam" id="PF00583">
    <property type="entry name" value="Acetyltransf_1"/>
    <property type="match status" value="1"/>
</dbReference>
<evidence type="ECO:0000256" key="2">
    <source>
        <dbReference type="ARBA" id="ARBA00023315"/>
    </source>
</evidence>
<dbReference type="SUPFAM" id="SSF55729">
    <property type="entry name" value="Acyl-CoA N-acyltransferases (Nat)"/>
    <property type="match status" value="1"/>
</dbReference>
<gene>
    <name evidence="4" type="ORF">WKW77_16440</name>
</gene>